<sequence>MKKILFLVDKIDPKKEALVAGLQGYLGAKAPIHLARFTEVTVKVSGDEIEIKIEGKDIREFSLVYFRRAGNDYFTLAATLGICLQSLKVPFFDHAFVKIGPAGNKLTSLVRLALAELPMIPLFFCWRTKILANADLIISQFGLPLIAKEINSHRGKGIFLIKGKADFDRVLATDPQSQFLFQKFLTTKKEYRLLVLGEKVAVWERKIPTAPGEFRSNVALGAREEFLAIKDLPAPMAAIAVAAAKALDYQIAGVDILVDQQEKLWLLEANRGPGLTYDDPASPEVKELAAFFARQLAINHEI</sequence>
<keyword evidence="1" id="KW-0067">ATP-binding</keyword>
<evidence type="ECO:0000313" key="3">
    <source>
        <dbReference type="EMBL" id="PIS14069.1"/>
    </source>
</evidence>
<dbReference type="InterPro" id="IPR013651">
    <property type="entry name" value="ATP-grasp_RimK-type"/>
</dbReference>
<dbReference type="GO" id="GO:0005524">
    <property type="term" value="F:ATP binding"/>
    <property type="evidence" value="ECO:0007669"/>
    <property type="project" value="UniProtKB-UniRule"/>
</dbReference>
<protein>
    <recommendedName>
        <fullName evidence="2">ATP-grasp domain-containing protein</fullName>
    </recommendedName>
</protein>
<dbReference type="InterPro" id="IPR011761">
    <property type="entry name" value="ATP-grasp"/>
</dbReference>
<comment type="caution">
    <text evidence="3">The sequence shown here is derived from an EMBL/GenBank/DDBJ whole genome shotgun (WGS) entry which is preliminary data.</text>
</comment>
<dbReference type="PANTHER" id="PTHR21621">
    <property type="entry name" value="RIBOSOMAL PROTEIN S6 MODIFICATION PROTEIN"/>
    <property type="match status" value="1"/>
</dbReference>
<dbReference type="Proteomes" id="UP000230033">
    <property type="component" value="Unassembled WGS sequence"/>
</dbReference>
<evidence type="ECO:0000259" key="2">
    <source>
        <dbReference type="PROSITE" id="PS50975"/>
    </source>
</evidence>
<keyword evidence="1" id="KW-0547">Nucleotide-binding</keyword>
<dbReference type="GO" id="GO:0005737">
    <property type="term" value="C:cytoplasm"/>
    <property type="evidence" value="ECO:0007669"/>
    <property type="project" value="TreeGrafter"/>
</dbReference>
<reference evidence="4" key="1">
    <citation type="submission" date="2017-09" db="EMBL/GenBank/DDBJ databases">
        <title>Depth-based differentiation of microbial function through sediment-hosted aquifers and enrichment of novel symbionts in the deep terrestrial subsurface.</title>
        <authorList>
            <person name="Probst A.J."/>
            <person name="Ladd B."/>
            <person name="Jarett J.K."/>
            <person name="Geller-Mcgrath D.E."/>
            <person name="Sieber C.M.K."/>
            <person name="Emerson J.B."/>
            <person name="Anantharaman K."/>
            <person name="Thomas B.C."/>
            <person name="Malmstrom R."/>
            <person name="Stieglmeier M."/>
            <person name="Klingl A."/>
            <person name="Woyke T."/>
            <person name="Ryan C.M."/>
            <person name="Banfield J.F."/>
        </authorList>
    </citation>
    <scope>NUCLEOTIDE SEQUENCE [LARGE SCALE GENOMIC DNA]</scope>
</reference>
<dbReference type="EMBL" id="PEZJ01000010">
    <property type="protein sequence ID" value="PIS14069.1"/>
    <property type="molecule type" value="Genomic_DNA"/>
</dbReference>
<dbReference type="PROSITE" id="PS50975">
    <property type="entry name" value="ATP_GRASP"/>
    <property type="match status" value="1"/>
</dbReference>
<evidence type="ECO:0000313" key="4">
    <source>
        <dbReference type="Proteomes" id="UP000230033"/>
    </source>
</evidence>
<dbReference type="GO" id="GO:0016879">
    <property type="term" value="F:ligase activity, forming carbon-nitrogen bonds"/>
    <property type="evidence" value="ECO:0007669"/>
    <property type="project" value="TreeGrafter"/>
</dbReference>
<name>A0A2H0WQ93_9BACT</name>
<organism evidence="3 4">
    <name type="scientific">Candidatus Shapirobacteria bacterium CG09_land_8_20_14_0_10_47_13</name>
    <dbReference type="NCBI Taxonomy" id="1974481"/>
    <lineage>
        <taxon>Bacteria</taxon>
        <taxon>Candidatus Shapironibacteriota</taxon>
    </lineage>
</organism>
<dbReference type="PANTHER" id="PTHR21621:SF0">
    <property type="entry name" value="BETA-CITRYLGLUTAMATE SYNTHASE B-RELATED"/>
    <property type="match status" value="1"/>
</dbReference>
<dbReference type="GO" id="GO:0046872">
    <property type="term" value="F:metal ion binding"/>
    <property type="evidence" value="ECO:0007669"/>
    <property type="project" value="InterPro"/>
</dbReference>
<gene>
    <name evidence="3" type="ORF">COT65_00880</name>
</gene>
<dbReference type="Pfam" id="PF08443">
    <property type="entry name" value="RimK"/>
    <property type="match status" value="1"/>
</dbReference>
<dbReference type="SUPFAM" id="SSF56059">
    <property type="entry name" value="Glutathione synthetase ATP-binding domain-like"/>
    <property type="match status" value="1"/>
</dbReference>
<dbReference type="Gene3D" id="3.30.470.20">
    <property type="entry name" value="ATP-grasp fold, B domain"/>
    <property type="match status" value="1"/>
</dbReference>
<feature type="domain" description="ATP-grasp" evidence="2">
    <location>
        <begin position="109"/>
        <end position="297"/>
    </location>
</feature>
<accession>A0A2H0WQ93</accession>
<proteinExistence type="predicted"/>
<dbReference type="AlphaFoldDB" id="A0A2H0WQ93"/>
<evidence type="ECO:0000256" key="1">
    <source>
        <dbReference type="PROSITE-ProRule" id="PRU00409"/>
    </source>
</evidence>